<evidence type="ECO:0000259" key="2">
    <source>
        <dbReference type="Pfam" id="PF00892"/>
    </source>
</evidence>
<keyword evidence="1" id="KW-1133">Transmembrane helix</keyword>
<feature type="transmembrane region" description="Helical" evidence="1">
    <location>
        <begin position="71"/>
        <end position="93"/>
    </location>
</feature>
<name>A0A5B8IHZ5_9VIRU</name>
<gene>
    <name evidence="3" type="ORF">4_55</name>
</gene>
<keyword evidence="1" id="KW-0472">Membrane</keyword>
<dbReference type="InterPro" id="IPR000620">
    <property type="entry name" value="EamA_dom"/>
</dbReference>
<organism evidence="3">
    <name type="scientific">Mimiviridae sp. ChoanoV1</name>
    <dbReference type="NCBI Taxonomy" id="2596887"/>
    <lineage>
        <taxon>Viruses</taxon>
        <taxon>Varidnaviria</taxon>
        <taxon>Bamfordvirae</taxon>
        <taxon>Nucleocytoviricota</taxon>
        <taxon>Megaviricetes</taxon>
        <taxon>Imitervirales</taxon>
        <taxon>Schizomimiviridae</taxon>
    </lineage>
</organism>
<evidence type="ECO:0000313" key="3">
    <source>
        <dbReference type="EMBL" id="QDY52175.1"/>
    </source>
</evidence>
<feature type="domain" description="EamA" evidence="2">
    <location>
        <begin position="5"/>
        <end position="144"/>
    </location>
</feature>
<accession>A0A5B8IHZ5</accession>
<proteinExistence type="predicted"/>
<feature type="transmembrane region" description="Helical" evidence="1">
    <location>
        <begin position="6"/>
        <end position="22"/>
    </location>
</feature>
<dbReference type="EMBL" id="MK250088">
    <property type="protein sequence ID" value="QDY52175.1"/>
    <property type="molecule type" value="Genomic_DNA"/>
</dbReference>
<sequence>MDVVIFSLISVIFLWSLMFVFYKKISNFTDYKTLVILKIIFLSIFGLIGTIIYLLFNKEKYHQVIQTDKNIVKLIMIASFVELLTTFFYVFLLYKKEANWLIAILEAGIIVTTLFLSLILLNEKVNMDRILGLIILISGIIIVYKS</sequence>
<dbReference type="Pfam" id="PF00892">
    <property type="entry name" value="EamA"/>
    <property type="match status" value="1"/>
</dbReference>
<evidence type="ECO:0000256" key="1">
    <source>
        <dbReference type="SAM" id="Phobius"/>
    </source>
</evidence>
<keyword evidence="1" id="KW-0812">Transmembrane</keyword>
<feature type="transmembrane region" description="Helical" evidence="1">
    <location>
        <begin position="100"/>
        <end position="121"/>
    </location>
</feature>
<dbReference type="InterPro" id="IPR037185">
    <property type="entry name" value="EmrE-like"/>
</dbReference>
<dbReference type="GO" id="GO:0016020">
    <property type="term" value="C:membrane"/>
    <property type="evidence" value="ECO:0007669"/>
    <property type="project" value="InterPro"/>
</dbReference>
<reference evidence="3" key="1">
    <citation type="submission" date="2018-11" db="EMBL/GenBank/DDBJ databases">
        <title>A distinct lineage of giant viruses engineers rhodopsin photosystems in predatory marine eukaryotes.</title>
        <authorList>
            <person name="Needham D.M."/>
            <person name="Yoshizawa S."/>
            <person name="Hosaka T."/>
            <person name="Poirier C."/>
            <person name="Choi C.-J."/>
            <person name="Hehenberger E."/>
            <person name="Irwin N.A.T."/>
            <person name="Wilken S."/>
            <person name="Yung C.-M."/>
            <person name="Bachy C."/>
            <person name="Kurihara R."/>
            <person name="Nakajima Y."/>
            <person name="Kojima K."/>
            <person name="Kimura-Someya T."/>
            <person name="Leonard G."/>
            <person name="Malmstrom R.R."/>
            <person name="Mende D."/>
            <person name="Olson D.K."/>
            <person name="Sudo Y."/>
            <person name="Sudek S."/>
            <person name="Richards T.A."/>
            <person name="DeLong E.F."/>
            <person name="Keeling P.J."/>
            <person name="Santoro A.E."/>
            <person name="Shirouzu M."/>
            <person name="Iwasaki W."/>
            <person name="Worden A.Z."/>
        </authorList>
    </citation>
    <scope>NUCLEOTIDE SEQUENCE</scope>
</reference>
<protein>
    <submittedName>
        <fullName evidence="3">EamA-like transporter family</fullName>
    </submittedName>
</protein>
<feature type="transmembrane region" description="Helical" evidence="1">
    <location>
        <begin position="127"/>
        <end position="144"/>
    </location>
</feature>
<feature type="transmembrane region" description="Helical" evidence="1">
    <location>
        <begin position="34"/>
        <end position="56"/>
    </location>
</feature>
<dbReference type="SUPFAM" id="SSF103481">
    <property type="entry name" value="Multidrug resistance efflux transporter EmrE"/>
    <property type="match status" value="1"/>
</dbReference>